<evidence type="ECO:0008006" key="4">
    <source>
        <dbReference type="Google" id="ProtNLM"/>
    </source>
</evidence>
<dbReference type="SUPFAM" id="SSF103642">
    <property type="entry name" value="Sec-C motif"/>
    <property type="match status" value="1"/>
</dbReference>
<dbReference type="AlphaFoldDB" id="A0A840V355"/>
<accession>A0A840V355</accession>
<dbReference type="InterPro" id="IPR004027">
    <property type="entry name" value="SEC_C_motif"/>
</dbReference>
<dbReference type="PANTHER" id="PTHR33747:SF1">
    <property type="entry name" value="ADENYLATE CYCLASE-ASSOCIATED CAP C-TERMINAL DOMAIN-CONTAINING PROTEIN"/>
    <property type="match status" value="1"/>
</dbReference>
<organism evidence="2 3">
    <name type="scientific">Desulfoprunum benzoelyticum</name>
    <dbReference type="NCBI Taxonomy" id="1506996"/>
    <lineage>
        <taxon>Bacteria</taxon>
        <taxon>Pseudomonadati</taxon>
        <taxon>Thermodesulfobacteriota</taxon>
        <taxon>Desulfobulbia</taxon>
        <taxon>Desulfobulbales</taxon>
        <taxon>Desulfobulbaceae</taxon>
        <taxon>Desulfoprunum</taxon>
    </lineage>
</organism>
<dbReference type="Proteomes" id="UP000539642">
    <property type="component" value="Unassembled WGS sequence"/>
</dbReference>
<feature type="region of interest" description="Disordered" evidence="1">
    <location>
        <begin position="682"/>
        <end position="701"/>
    </location>
</feature>
<dbReference type="Pfam" id="PF02810">
    <property type="entry name" value="SEC-C"/>
    <property type="match status" value="1"/>
</dbReference>
<dbReference type="PANTHER" id="PTHR33747">
    <property type="entry name" value="UPF0225 PROTEIN SCO1677"/>
    <property type="match status" value="1"/>
</dbReference>
<evidence type="ECO:0000313" key="2">
    <source>
        <dbReference type="EMBL" id="MBB5349258.1"/>
    </source>
</evidence>
<dbReference type="RefSeq" id="WP_183352066.1">
    <property type="nucleotide sequence ID" value="NZ_JACHEO010000022.1"/>
</dbReference>
<name>A0A840V355_9BACT</name>
<dbReference type="EMBL" id="JACHEO010000022">
    <property type="protein sequence ID" value="MBB5349258.1"/>
    <property type="molecule type" value="Genomic_DNA"/>
</dbReference>
<reference evidence="2 3" key="1">
    <citation type="submission" date="2020-08" db="EMBL/GenBank/DDBJ databases">
        <title>Genomic Encyclopedia of Type Strains, Phase IV (KMG-IV): sequencing the most valuable type-strain genomes for metagenomic binning, comparative biology and taxonomic classification.</title>
        <authorList>
            <person name="Goeker M."/>
        </authorList>
    </citation>
    <scope>NUCLEOTIDE SEQUENCE [LARGE SCALE GENOMIC DNA]</scope>
    <source>
        <strain evidence="2 3">DSM 28570</strain>
    </source>
</reference>
<dbReference type="Gene3D" id="3.10.450.50">
    <property type="match status" value="1"/>
</dbReference>
<protein>
    <recommendedName>
        <fullName evidence="4">Preprotein translocase</fullName>
    </recommendedName>
</protein>
<gene>
    <name evidence="2" type="ORF">HNQ81_003010</name>
</gene>
<proteinExistence type="predicted"/>
<sequence>MRKEQKIFDDLTSLCIQPGYAHAICWFCFRDNLVKVGEKLEAKNLENLYGYGRLVRTEISTLIGLALKGPMDLSLPAPDTFQGYIEKTETLLHEIHEAMCEPWFAHLTPEKINGGFDPFASGDSLREPIFYGGESAYGFQYRDFSVRKYQKDDEWIKKTKGFSIHTAREVVKAICDLQAAKIPRVHYSFMDLPPEDWTLLRGFEFSVEELAAHAGVSEETADSVVKAFAVPQGDTNTGFQSLSDFNIANAFPLIPTSTGSFLLFQQYNILEALYDAPYYWMTSDKRYWGKATKNRGLFTEEFCEQRLSHVFGDKDVFANVDIYESKGKRIGEIDVLVIFGNQAILLQAKSKKLTLEARKGNDLQIKDDFKKSVQDAYDQGLICAKVLGNPQYKFVPKDGRPINLCAFKEIYIFCVVSDHYPALAFQARQFLKFETNDQIAPPFVMDIFTLDALTEMLSTPLRLLSYVNRRTRYTERLLATNELTVLSYHLKYNLWLQDRYDMFTLEDNFSIDLDAAMMVRREGFSGKATPDGVLTRLSKLSLGRLITTIEREPHPATIALGFMLLTIGEDSVRNISNGIDKIVGDAQKDGEHHDFTVAVGGSDTGLTVHCNDYPKEISMARLRDYCLRRKYKQKAGTWFGVCLSSYDGELRFVVNLQNKWQFNEAMEAATRRMAAPTKMADILNKSRKKRKPGRNDPCSCGSGKKYKKCCLRKVT</sequence>
<evidence type="ECO:0000256" key="1">
    <source>
        <dbReference type="SAM" id="MobiDB-lite"/>
    </source>
</evidence>
<evidence type="ECO:0000313" key="3">
    <source>
        <dbReference type="Proteomes" id="UP000539642"/>
    </source>
</evidence>
<comment type="caution">
    <text evidence="2">The sequence shown here is derived from an EMBL/GenBank/DDBJ whole genome shotgun (WGS) entry which is preliminary data.</text>
</comment>
<keyword evidence="3" id="KW-1185">Reference proteome</keyword>